<reference evidence="3" key="1">
    <citation type="submission" date="2020-08" db="EMBL/GenBank/DDBJ databases">
        <title>Multicomponent nature underlies the extraordinary mechanical properties of spider dragline silk.</title>
        <authorList>
            <person name="Kono N."/>
            <person name="Nakamura H."/>
            <person name="Mori M."/>
            <person name="Yoshida Y."/>
            <person name="Ohtoshi R."/>
            <person name="Malay A.D."/>
            <person name="Moran D.A.P."/>
            <person name="Tomita M."/>
            <person name="Numata K."/>
            <person name="Arakawa K."/>
        </authorList>
    </citation>
    <scope>NUCLEOTIDE SEQUENCE</scope>
</reference>
<dbReference type="EMBL" id="BMAW01043461">
    <property type="protein sequence ID" value="GFS39571.1"/>
    <property type="molecule type" value="Genomic_DNA"/>
</dbReference>
<feature type="transmembrane region" description="Helical" evidence="1">
    <location>
        <begin position="68"/>
        <end position="89"/>
    </location>
</feature>
<dbReference type="AlphaFoldDB" id="A0A8X6TRK6"/>
<dbReference type="EMBL" id="BMAW01064967">
    <property type="protein sequence ID" value="GFT48093.1"/>
    <property type="molecule type" value="Genomic_DNA"/>
</dbReference>
<keyword evidence="4" id="KW-1185">Reference proteome</keyword>
<evidence type="ECO:0000313" key="2">
    <source>
        <dbReference type="EMBL" id="GFS39571.1"/>
    </source>
</evidence>
<name>A0A8X6TRK6_NEPPI</name>
<gene>
    <name evidence="2" type="ORF">NPIL_152681</name>
    <name evidence="3" type="ORF">NPIL_282051</name>
</gene>
<dbReference type="Proteomes" id="UP000887013">
    <property type="component" value="Unassembled WGS sequence"/>
</dbReference>
<comment type="caution">
    <text evidence="3">The sequence shown here is derived from an EMBL/GenBank/DDBJ whole genome shotgun (WGS) entry which is preliminary data.</text>
</comment>
<organism evidence="3 4">
    <name type="scientific">Nephila pilipes</name>
    <name type="common">Giant wood spider</name>
    <name type="synonym">Nephila maculata</name>
    <dbReference type="NCBI Taxonomy" id="299642"/>
    <lineage>
        <taxon>Eukaryota</taxon>
        <taxon>Metazoa</taxon>
        <taxon>Ecdysozoa</taxon>
        <taxon>Arthropoda</taxon>
        <taxon>Chelicerata</taxon>
        <taxon>Arachnida</taxon>
        <taxon>Araneae</taxon>
        <taxon>Araneomorphae</taxon>
        <taxon>Entelegynae</taxon>
        <taxon>Araneoidea</taxon>
        <taxon>Nephilidae</taxon>
        <taxon>Nephila</taxon>
    </lineage>
</organism>
<protein>
    <submittedName>
        <fullName evidence="3">Uncharacterized protein</fullName>
    </submittedName>
</protein>
<accession>A0A8X6TRK6</accession>
<evidence type="ECO:0000313" key="4">
    <source>
        <dbReference type="Proteomes" id="UP000887013"/>
    </source>
</evidence>
<evidence type="ECO:0000256" key="1">
    <source>
        <dbReference type="SAM" id="Phobius"/>
    </source>
</evidence>
<keyword evidence="1" id="KW-1133">Transmembrane helix</keyword>
<evidence type="ECO:0000313" key="3">
    <source>
        <dbReference type="EMBL" id="GFT48093.1"/>
    </source>
</evidence>
<proteinExistence type="predicted"/>
<keyword evidence="1" id="KW-0472">Membrane</keyword>
<sequence>MSSNANVFDADLLFLVSDCLPPSSSCVPPVEKEVDLKLLNSIAVPPQVSLCVVVMIPRHIYKPFFACFVLKLILSLLQCDLQLIVHYFGFTSMMT</sequence>
<keyword evidence="1" id="KW-0812">Transmembrane</keyword>